<keyword evidence="17" id="KW-0131">Cell cycle</keyword>
<keyword evidence="12 20" id="KW-0067">ATP-binding</keyword>
<evidence type="ECO:0000256" key="1">
    <source>
        <dbReference type="ARBA" id="ARBA00004123"/>
    </source>
</evidence>
<dbReference type="InterPro" id="IPR019821">
    <property type="entry name" value="Kinesin_motor_CS"/>
</dbReference>
<protein>
    <recommendedName>
        <fullName evidence="21">Kinesin-like protein</fullName>
    </recommendedName>
</protein>
<evidence type="ECO:0000313" key="25">
    <source>
        <dbReference type="Proteomes" id="UP000694546"/>
    </source>
</evidence>
<evidence type="ECO:0000256" key="8">
    <source>
        <dbReference type="ARBA" id="ARBA00022741"/>
    </source>
</evidence>
<dbReference type="GO" id="GO:0051301">
    <property type="term" value="P:cell division"/>
    <property type="evidence" value="ECO:0007669"/>
    <property type="project" value="UniProtKB-KW"/>
</dbReference>
<dbReference type="PANTHER" id="PTHR47971:SF25">
    <property type="entry name" value="KINESIN-LIKE PROTEIN KIF2C"/>
    <property type="match status" value="1"/>
</dbReference>
<keyword evidence="18" id="KW-0137">Centromere</keyword>
<keyword evidence="8 20" id="KW-0547">Nucleotide-binding</keyword>
<reference evidence="24" key="1">
    <citation type="submission" date="2025-08" db="UniProtKB">
        <authorList>
            <consortium name="Ensembl"/>
        </authorList>
    </citation>
    <scope>IDENTIFICATION</scope>
</reference>
<dbReference type="GO" id="GO:0007018">
    <property type="term" value="P:microtubule-based movement"/>
    <property type="evidence" value="ECO:0007669"/>
    <property type="project" value="InterPro"/>
</dbReference>
<reference evidence="24" key="2">
    <citation type="submission" date="2025-09" db="UniProtKB">
        <authorList>
            <consortium name="Ensembl"/>
        </authorList>
    </citation>
    <scope>IDENTIFICATION</scope>
</reference>
<name>A0A8C5CDD1_GADMO</name>
<dbReference type="InterPro" id="IPR027417">
    <property type="entry name" value="P-loop_NTPase"/>
</dbReference>
<evidence type="ECO:0000256" key="13">
    <source>
        <dbReference type="ARBA" id="ARBA00023054"/>
    </source>
</evidence>
<dbReference type="SUPFAM" id="SSF52540">
    <property type="entry name" value="P-loop containing nucleoside triphosphate hydrolases"/>
    <property type="match status" value="1"/>
</dbReference>
<keyword evidence="9" id="KW-0498">Mitosis</keyword>
<evidence type="ECO:0000256" key="10">
    <source>
        <dbReference type="ARBA" id="ARBA00022829"/>
    </source>
</evidence>
<keyword evidence="4" id="KW-0158">Chromosome</keyword>
<evidence type="ECO:0000256" key="20">
    <source>
        <dbReference type="PROSITE-ProRule" id="PRU00283"/>
    </source>
</evidence>
<evidence type="ECO:0000256" key="9">
    <source>
        <dbReference type="ARBA" id="ARBA00022776"/>
    </source>
</evidence>
<evidence type="ECO:0000256" key="19">
    <source>
        <dbReference type="ARBA" id="ARBA00061030"/>
    </source>
</evidence>
<keyword evidence="7 21" id="KW-0493">Microtubule</keyword>
<feature type="domain" description="Kinesin motor" evidence="23">
    <location>
        <begin position="63"/>
        <end position="396"/>
    </location>
</feature>
<evidence type="ECO:0000256" key="14">
    <source>
        <dbReference type="ARBA" id="ARBA00023175"/>
    </source>
</evidence>
<gene>
    <name evidence="24" type="primary">kif2c</name>
</gene>
<accession>A0A8C5CDD1</accession>
<dbReference type="Pfam" id="PF00225">
    <property type="entry name" value="Kinesin"/>
    <property type="match status" value="1"/>
</dbReference>
<evidence type="ECO:0000256" key="7">
    <source>
        <dbReference type="ARBA" id="ARBA00022701"/>
    </source>
</evidence>
<dbReference type="GO" id="GO:0000776">
    <property type="term" value="C:kinetochore"/>
    <property type="evidence" value="ECO:0007669"/>
    <property type="project" value="UniProtKB-KW"/>
</dbReference>
<dbReference type="PRINTS" id="PR00380">
    <property type="entry name" value="KINESINHEAVY"/>
</dbReference>
<keyword evidence="11" id="KW-0995">Kinetochore</keyword>
<dbReference type="GO" id="GO:0003777">
    <property type="term" value="F:microtubule motor activity"/>
    <property type="evidence" value="ECO:0007669"/>
    <property type="project" value="InterPro"/>
</dbReference>
<dbReference type="AlphaFoldDB" id="A0A8C5CDD1"/>
<organism evidence="24 25">
    <name type="scientific">Gadus morhua</name>
    <name type="common">Atlantic cod</name>
    <dbReference type="NCBI Taxonomy" id="8049"/>
    <lineage>
        <taxon>Eukaryota</taxon>
        <taxon>Metazoa</taxon>
        <taxon>Chordata</taxon>
        <taxon>Craniata</taxon>
        <taxon>Vertebrata</taxon>
        <taxon>Euteleostomi</taxon>
        <taxon>Actinopterygii</taxon>
        <taxon>Neopterygii</taxon>
        <taxon>Teleostei</taxon>
        <taxon>Neoteleostei</taxon>
        <taxon>Acanthomorphata</taxon>
        <taxon>Zeiogadaria</taxon>
        <taxon>Gadariae</taxon>
        <taxon>Gadiformes</taxon>
        <taxon>Gadoidei</taxon>
        <taxon>Gadidae</taxon>
        <taxon>Gadus</taxon>
    </lineage>
</organism>
<keyword evidence="25" id="KW-1185">Reference proteome</keyword>
<feature type="binding site" evidence="20">
    <location>
        <begin position="153"/>
        <end position="160"/>
    </location>
    <ligand>
        <name>ATP</name>
        <dbReference type="ChEBI" id="CHEBI:30616"/>
    </ligand>
</feature>
<dbReference type="GO" id="GO:0005874">
    <property type="term" value="C:microtubule"/>
    <property type="evidence" value="ECO:0007669"/>
    <property type="project" value="UniProtKB-KW"/>
</dbReference>
<dbReference type="InterPro" id="IPR036961">
    <property type="entry name" value="Kinesin_motor_dom_sf"/>
</dbReference>
<dbReference type="GeneTree" id="ENSGT00940000166881"/>
<dbReference type="GO" id="GO:0008017">
    <property type="term" value="F:microtubule binding"/>
    <property type="evidence" value="ECO:0007669"/>
    <property type="project" value="InterPro"/>
</dbReference>
<evidence type="ECO:0000256" key="18">
    <source>
        <dbReference type="ARBA" id="ARBA00023328"/>
    </source>
</evidence>
<dbReference type="GO" id="GO:0007019">
    <property type="term" value="P:microtubule depolymerization"/>
    <property type="evidence" value="ECO:0007669"/>
    <property type="project" value="UniProtKB-ARBA"/>
</dbReference>
<dbReference type="PANTHER" id="PTHR47971">
    <property type="entry name" value="KINESIN-RELATED PROTEIN 6"/>
    <property type="match status" value="1"/>
</dbReference>
<feature type="compositionally biased region" description="Basic and acidic residues" evidence="22">
    <location>
        <begin position="14"/>
        <end position="27"/>
    </location>
</feature>
<dbReference type="PROSITE" id="PS00411">
    <property type="entry name" value="KINESIN_MOTOR_1"/>
    <property type="match status" value="1"/>
</dbReference>
<dbReference type="Ensembl" id="ENSGMOT00000075918.1">
    <property type="protein sequence ID" value="ENSGMOP00000059752.1"/>
    <property type="gene ID" value="ENSGMOG00000015127.2"/>
</dbReference>
<dbReference type="GO" id="GO:0005634">
    <property type="term" value="C:nucleus"/>
    <property type="evidence" value="ECO:0007669"/>
    <property type="project" value="UniProtKB-SubCell"/>
</dbReference>
<proteinExistence type="inferred from homology"/>
<comment type="subcellular location">
    <subcellularLocation>
        <location evidence="3">Chromosome</location>
        <location evidence="3">Centromere</location>
        <location evidence="3">Kinetochore</location>
    </subcellularLocation>
    <subcellularLocation>
        <location evidence="2">Cytoplasm</location>
        <location evidence="2">Cytoskeleton</location>
    </subcellularLocation>
    <subcellularLocation>
        <location evidence="1">Nucleus</location>
    </subcellularLocation>
</comment>
<dbReference type="InterPro" id="IPR027640">
    <property type="entry name" value="Kinesin-like_fam"/>
</dbReference>
<keyword evidence="10" id="KW-0159">Chromosome partition</keyword>
<evidence type="ECO:0000256" key="3">
    <source>
        <dbReference type="ARBA" id="ARBA00004629"/>
    </source>
</evidence>
<keyword evidence="5" id="KW-0963">Cytoplasm</keyword>
<dbReference type="CDD" id="cd01367">
    <property type="entry name" value="KISc_KIF2_like"/>
    <property type="match status" value="1"/>
</dbReference>
<dbReference type="Gene3D" id="3.40.850.10">
    <property type="entry name" value="Kinesin motor domain"/>
    <property type="match status" value="1"/>
</dbReference>
<dbReference type="InterPro" id="IPR001752">
    <property type="entry name" value="Kinesin_motor_dom"/>
</dbReference>
<sequence length="468" mass="52768">KKDEFKQPSPALPRSKDAAGENRDPQNRPKASLADGEHLHSAPHNLQPCLRTQDCRSSVETHRICVCVRKRPLNKLEETRKDIDVISIPGNGSLLVHEPKQKVDLTKYLENQAFQFDYSFDETTTNEVVYRFTAKPLVYAAFEGSMATCFAYGQTGSGKTHTMGGDFRGKNQNSSTGIYYFAARDVFSLLSHRKYSHLNLSPYVSFFEIYNSKVYDLLNDKAKLRVLEDERQQMQVVGLEEVFVSEAEDVIKLIELGSACRTSGQTSANANSSRSHAVLQIALRRNDRAGTLYSKFSLVDLAGNERGQDVNSNDRNTLNETAEINTSLLALKECIRSLGQNKDHIPFRMSTLTRVLRDSFIGEKSKTCMIAMVSPSMASCDYTLNTLRYADRGQPLFFSPLKRHEAVCQYMGQGSERLLHVPLKNSSADSSVNEVISEAMVLKDEFDEELQVMIMFLYFIVKRKKDDA</sequence>
<feature type="region of interest" description="Disordered" evidence="22">
    <location>
        <begin position="1"/>
        <end position="33"/>
    </location>
</feature>
<evidence type="ECO:0000256" key="5">
    <source>
        <dbReference type="ARBA" id="ARBA00022490"/>
    </source>
</evidence>
<dbReference type="GO" id="GO:0005524">
    <property type="term" value="F:ATP binding"/>
    <property type="evidence" value="ECO:0007669"/>
    <property type="project" value="UniProtKB-UniRule"/>
</dbReference>
<keyword evidence="6" id="KW-0132">Cell division</keyword>
<evidence type="ECO:0000256" key="4">
    <source>
        <dbReference type="ARBA" id="ARBA00022454"/>
    </source>
</evidence>
<dbReference type="PROSITE" id="PS50067">
    <property type="entry name" value="KINESIN_MOTOR_2"/>
    <property type="match status" value="1"/>
</dbReference>
<keyword evidence="16" id="KW-0539">Nucleus</keyword>
<keyword evidence="14 20" id="KW-0505">Motor protein</keyword>
<dbReference type="SMART" id="SM00129">
    <property type="entry name" value="KISc"/>
    <property type="match status" value="1"/>
</dbReference>
<evidence type="ECO:0000256" key="6">
    <source>
        <dbReference type="ARBA" id="ARBA00022618"/>
    </source>
</evidence>
<evidence type="ECO:0000313" key="24">
    <source>
        <dbReference type="Ensembl" id="ENSGMOP00000059752.1"/>
    </source>
</evidence>
<evidence type="ECO:0000256" key="2">
    <source>
        <dbReference type="ARBA" id="ARBA00004245"/>
    </source>
</evidence>
<evidence type="ECO:0000256" key="15">
    <source>
        <dbReference type="ARBA" id="ARBA00023212"/>
    </source>
</evidence>
<evidence type="ECO:0000256" key="22">
    <source>
        <dbReference type="SAM" id="MobiDB-lite"/>
    </source>
</evidence>
<evidence type="ECO:0000259" key="23">
    <source>
        <dbReference type="PROSITE" id="PS50067"/>
    </source>
</evidence>
<dbReference type="GO" id="GO:0007059">
    <property type="term" value="P:chromosome segregation"/>
    <property type="evidence" value="ECO:0007669"/>
    <property type="project" value="UniProtKB-KW"/>
</dbReference>
<evidence type="ECO:0000256" key="21">
    <source>
        <dbReference type="RuleBase" id="RU000394"/>
    </source>
</evidence>
<dbReference type="Proteomes" id="UP000694546">
    <property type="component" value="Chromosome 8"/>
</dbReference>
<evidence type="ECO:0000256" key="11">
    <source>
        <dbReference type="ARBA" id="ARBA00022838"/>
    </source>
</evidence>
<evidence type="ECO:0000256" key="16">
    <source>
        <dbReference type="ARBA" id="ARBA00023242"/>
    </source>
</evidence>
<evidence type="ECO:0000256" key="12">
    <source>
        <dbReference type="ARBA" id="ARBA00022840"/>
    </source>
</evidence>
<dbReference type="FunFam" id="3.40.850.10:FF:000012">
    <property type="entry name" value="Kinesin-like protein"/>
    <property type="match status" value="1"/>
</dbReference>
<keyword evidence="13" id="KW-0175">Coiled coil</keyword>
<evidence type="ECO:0000256" key="17">
    <source>
        <dbReference type="ARBA" id="ARBA00023306"/>
    </source>
</evidence>
<comment type="similarity">
    <text evidence="19">Belongs to the TRAFAC class myosin-kinesin ATPase superfamily. Kinesin family. KIN-13 subfamily.</text>
</comment>
<keyword evidence="15" id="KW-0206">Cytoskeleton</keyword>